<keyword evidence="3" id="KW-0813">Transport</keyword>
<keyword evidence="6" id="KW-0143">Chaperone</keyword>
<comment type="subunit">
    <text evidence="2">Monomer.</text>
</comment>
<keyword evidence="5" id="KW-0472">Membrane</keyword>
<sequence>MCDLPLQYTAMKRLTLLLLFSFLSACSTMSKYTQNLVYSNNIPSAWTMTGRLSATNKGETESANFELNRKGKYHQLTLSNTLGFGQIQIQQTAQGLLVDDKLTEQTLQEWMRVKLGWSFPVEKLERLVFKHDLSNAENWQVKVSKYQVINEVAYPKIVRLVNVDKAIKIKLLLRKINRLK</sequence>
<comment type="subcellular location">
    <subcellularLocation>
        <location evidence="1">Cell outer membrane</location>
    </subcellularLocation>
</comment>
<dbReference type="InterPro" id="IPR004565">
    <property type="entry name" value="OM_lipoprot_LolB"/>
</dbReference>
<dbReference type="Gene3D" id="2.50.20.10">
    <property type="entry name" value="Lipoprotein localisation LolA/LolB/LppX"/>
    <property type="match status" value="1"/>
</dbReference>
<evidence type="ECO:0000256" key="4">
    <source>
        <dbReference type="ARBA" id="ARBA00022927"/>
    </source>
</evidence>
<dbReference type="SUPFAM" id="SSF89392">
    <property type="entry name" value="Prokaryotic lipoproteins and lipoprotein localization factors"/>
    <property type="match status" value="1"/>
</dbReference>
<proteinExistence type="predicted"/>
<name>A0A1W1DXI4_9ZZZZ</name>
<dbReference type="GO" id="GO:0015031">
    <property type="term" value="P:protein transport"/>
    <property type="evidence" value="ECO:0007669"/>
    <property type="project" value="UniProtKB-KW"/>
</dbReference>
<dbReference type="Pfam" id="PF03550">
    <property type="entry name" value="LolB"/>
    <property type="match status" value="1"/>
</dbReference>
<evidence type="ECO:0000256" key="1">
    <source>
        <dbReference type="ARBA" id="ARBA00004442"/>
    </source>
</evidence>
<organism evidence="7">
    <name type="scientific">hydrothermal vent metagenome</name>
    <dbReference type="NCBI Taxonomy" id="652676"/>
    <lineage>
        <taxon>unclassified sequences</taxon>
        <taxon>metagenomes</taxon>
        <taxon>ecological metagenomes</taxon>
    </lineage>
</organism>
<evidence type="ECO:0000256" key="2">
    <source>
        <dbReference type="ARBA" id="ARBA00011245"/>
    </source>
</evidence>
<accession>A0A1W1DXI4</accession>
<evidence type="ECO:0000256" key="6">
    <source>
        <dbReference type="ARBA" id="ARBA00023186"/>
    </source>
</evidence>
<reference evidence="7" key="1">
    <citation type="submission" date="2016-10" db="EMBL/GenBank/DDBJ databases">
        <authorList>
            <person name="de Groot N.N."/>
        </authorList>
    </citation>
    <scope>NUCLEOTIDE SEQUENCE</scope>
</reference>
<evidence type="ECO:0000256" key="3">
    <source>
        <dbReference type="ARBA" id="ARBA00022448"/>
    </source>
</evidence>
<dbReference type="AlphaFoldDB" id="A0A1W1DXI4"/>
<dbReference type="GO" id="GO:0009279">
    <property type="term" value="C:cell outer membrane"/>
    <property type="evidence" value="ECO:0007669"/>
    <property type="project" value="UniProtKB-SubCell"/>
</dbReference>
<evidence type="ECO:0000313" key="7">
    <source>
        <dbReference type="EMBL" id="SFV86337.1"/>
    </source>
</evidence>
<gene>
    <name evidence="7" type="ORF">MNB_SUP05-SYMBIONT-4-632</name>
</gene>
<evidence type="ECO:0008006" key="8">
    <source>
        <dbReference type="Google" id="ProtNLM"/>
    </source>
</evidence>
<evidence type="ECO:0000256" key="5">
    <source>
        <dbReference type="ARBA" id="ARBA00023136"/>
    </source>
</evidence>
<dbReference type="EMBL" id="FPHY01000071">
    <property type="protein sequence ID" value="SFV86337.1"/>
    <property type="molecule type" value="Genomic_DNA"/>
</dbReference>
<protein>
    <recommendedName>
        <fullName evidence="8">Outer-membrane lipoprotein LolB</fullName>
    </recommendedName>
</protein>
<dbReference type="InterPro" id="IPR029046">
    <property type="entry name" value="LolA/LolB/LppX"/>
</dbReference>
<keyword evidence="4" id="KW-0653">Protein transport</keyword>